<dbReference type="PANTHER" id="PTHR37984:SF5">
    <property type="entry name" value="PROTEIN NYNRIN-LIKE"/>
    <property type="match status" value="1"/>
</dbReference>
<dbReference type="AlphaFoldDB" id="A0A9Q3GFF6"/>
<organism evidence="1 2">
    <name type="scientific">Austropuccinia psidii MF-1</name>
    <dbReference type="NCBI Taxonomy" id="1389203"/>
    <lineage>
        <taxon>Eukaryota</taxon>
        <taxon>Fungi</taxon>
        <taxon>Dikarya</taxon>
        <taxon>Basidiomycota</taxon>
        <taxon>Pucciniomycotina</taxon>
        <taxon>Pucciniomycetes</taxon>
        <taxon>Pucciniales</taxon>
        <taxon>Sphaerophragmiaceae</taxon>
        <taxon>Austropuccinia</taxon>
    </lineage>
</organism>
<dbReference type="GO" id="GO:0003676">
    <property type="term" value="F:nucleic acid binding"/>
    <property type="evidence" value="ECO:0007669"/>
    <property type="project" value="InterPro"/>
</dbReference>
<keyword evidence="2" id="KW-1185">Reference proteome</keyword>
<evidence type="ECO:0008006" key="3">
    <source>
        <dbReference type="Google" id="ProtNLM"/>
    </source>
</evidence>
<evidence type="ECO:0000313" key="1">
    <source>
        <dbReference type="EMBL" id="MBW0464352.1"/>
    </source>
</evidence>
<gene>
    <name evidence="1" type="ORF">O181_004067</name>
</gene>
<dbReference type="Gene3D" id="3.30.420.10">
    <property type="entry name" value="Ribonuclease H-like superfamily/Ribonuclease H"/>
    <property type="match status" value="1"/>
</dbReference>
<proteinExistence type="predicted"/>
<dbReference type="SUPFAM" id="SSF53098">
    <property type="entry name" value="Ribonuclease H-like"/>
    <property type="match status" value="1"/>
</dbReference>
<dbReference type="PANTHER" id="PTHR37984">
    <property type="entry name" value="PROTEIN CBG26694"/>
    <property type="match status" value="1"/>
</dbReference>
<evidence type="ECO:0000313" key="2">
    <source>
        <dbReference type="Proteomes" id="UP000765509"/>
    </source>
</evidence>
<comment type="caution">
    <text evidence="1">The sequence shown here is derived from an EMBL/GenBank/DDBJ whole genome shotgun (WGS) entry which is preliminary data.</text>
</comment>
<dbReference type="InterPro" id="IPR012337">
    <property type="entry name" value="RNaseH-like_sf"/>
</dbReference>
<protein>
    <recommendedName>
        <fullName evidence="3">Integrase catalytic domain-containing protein</fullName>
    </recommendedName>
</protein>
<dbReference type="EMBL" id="AVOT02000758">
    <property type="protein sequence ID" value="MBW0464352.1"/>
    <property type="molecule type" value="Genomic_DNA"/>
</dbReference>
<dbReference type="InterPro" id="IPR036397">
    <property type="entry name" value="RNaseH_sf"/>
</dbReference>
<dbReference type="Proteomes" id="UP000765509">
    <property type="component" value="Unassembled WGS sequence"/>
</dbReference>
<reference evidence="1" key="1">
    <citation type="submission" date="2021-03" db="EMBL/GenBank/DDBJ databases">
        <title>Draft genome sequence of rust myrtle Austropuccinia psidii MF-1, a brazilian biotype.</title>
        <authorList>
            <person name="Quecine M.C."/>
            <person name="Pachon D.M.R."/>
            <person name="Bonatelli M.L."/>
            <person name="Correr F.H."/>
            <person name="Franceschini L.M."/>
            <person name="Leite T.F."/>
            <person name="Margarido G.R.A."/>
            <person name="Almeida C.A."/>
            <person name="Ferrarezi J.A."/>
            <person name="Labate C.A."/>
        </authorList>
    </citation>
    <scope>NUCLEOTIDE SEQUENCE</scope>
    <source>
        <strain evidence="1">MF-1</strain>
    </source>
</reference>
<accession>A0A9Q3GFF6</accession>
<sequence length="154" mass="17267">MDTALLTWNRVVSCNGIFTNIISDRDPQLTSALWTNIQKLFVTKSSLNKAYHPQTDGLAESMIQNLGEIVKGFCEYGLKLKDWDEFTHDQCTLLPELKSAYKTSIYASTNKTTAIIQKGWNPRLPQDSLSNPTEAILKGTLERAGKHAARCMDD</sequence>
<name>A0A9Q3GFF6_9BASI</name>
<dbReference type="InterPro" id="IPR050951">
    <property type="entry name" value="Retrovirus_Pol_polyprotein"/>
</dbReference>